<dbReference type="EMBL" id="EAAA01002018">
    <property type="status" value="NOT_ANNOTATED_CDS"/>
    <property type="molecule type" value="Genomic_DNA"/>
</dbReference>
<dbReference type="HOGENOM" id="CLU_2346033_0_0_1"/>
<evidence type="ECO:0000256" key="1">
    <source>
        <dbReference type="SAM" id="MobiDB-lite"/>
    </source>
</evidence>
<dbReference type="Ensembl" id="ENSCINT00000030283.1">
    <property type="protein sequence ID" value="ENSCINP00000032166.1"/>
    <property type="gene ID" value="ENSCING00000020110.1"/>
</dbReference>
<dbReference type="AlphaFoldDB" id="H2XR82"/>
<sequence length="97" mass="10467">MTVTIGSKMSDETEQTQIQAQPTAPQYEFSAYLPPTTSVPASQPSDIVGVSLGPGKVNYEPPPPSYGEAMAKDTYNPSAPPAPTQYYDWSQSAFTYN</sequence>
<accession>H2XR82</accession>
<name>H2XR82_CIOIN</name>
<organism evidence="2 3">
    <name type="scientific">Ciona intestinalis</name>
    <name type="common">Transparent sea squirt</name>
    <name type="synonym">Ascidia intestinalis</name>
    <dbReference type="NCBI Taxonomy" id="7719"/>
    <lineage>
        <taxon>Eukaryota</taxon>
        <taxon>Metazoa</taxon>
        <taxon>Chordata</taxon>
        <taxon>Tunicata</taxon>
        <taxon>Ascidiacea</taxon>
        <taxon>Phlebobranchia</taxon>
        <taxon>Cionidae</taxon>
        <taxon>Ciona</taxon>
    </lineage>
</organism>
<feature type="compositionally biased region" description="Polar residues" evidence="1">
    <location>
        <begin position="35"/>
        <end position="45"/>
    </location>
</feature>
<feature type="region of interest" description="Disordered" evidence="1">
    <location>
        <begin position="1"/>
        <end position="86"/>
    </location>
</feature>
<dbReference type="Proteomes" id="UP000008144">
    <property type="component" value="Chromosome 4"/>
</dbReference>
<protein>
    <submittedName>
        <fullName evidence="2">Uncharacterized protein</fullName>
    </submittedName>
</protein>
<proteinExistence type="predicted"/>
<keyword evidence="3" id="KW-1185">Reference proteome</keyword>
<feature type="compositionally biased region" description="Low complexity" evidence="1">
    <location>
        <begin position="15"/>
        <end position="26"/>
    </location>
</feature>
<reference evidence="2" key="2">
    <citation type="journal article" date="2008" name="Genome Biol.">
        <title>Improved genome assembly and evidence-based global gene model set for the chordate Ciona intestinalis: new insight into intron and operon populations.</title>
        <authorList>
            <person name="Satou Y."/>
            <person name="Mineta K."/>
            <person name="Ogasawara M."/>
            <person name="Sasakura Y."/>
            <person name="Shoguchi E."/>
            <person name="Ueno K."/>
            <person name="Yamada L."/>
            <person name="Matsumoto J."/>
            <person name="Wasserscheid J."/>
            <person name="Dewar K."/>
            <person name="Wiley G.B."/>
            <person name="Macmil S.L."/>
            <person name="Roe B.A."/>
            <person name="Zeller R.W."/>
            <person name="Hastings K.E."/>
            <person name="Lemaire P."/>
            <person name="Lindquist E."/>
            <person name="Endo T."/>
            <person name="Hotta K."/>
            <person name="Inaba K."/>
        </authorList>
    </citation>
    <scope>NUCLEOTIDE SEQUENCE [LARGE SCALE GENOMIC DNA]</scope>
    <source>
        <strain evidence="2">wild type</strain>
    </source>
</reference>
<evidence type="ECO:0000313" key="3">
    <source>
        <dbReference type="Proteomes" id="UP000008144"/>
    </source>
</evidence>
<reference evidence="3" key="1">
    <citation type="journal article" date="2002" name="Science">
        <title>The draft genome of Ciona intestinalis: insights into chordate and vertebrate origins.</title>
        <authorList>
            <person name="Dehal P."/>
            <person name="Satou Y."/>
            <person name="Campbell R.K."/>
            <person name="Chapman J."/>
            <person name="Degnan B."/>
            <person name="De Tomaso A."/>
            <person name="Davidson B."/>
            <person name="Di Gregorio A."/>
            <person name="Gelpke M."/>
            <person name="Goodstein D.M."/>
            <person name="Harafuji N."/>
            <person name="Hastings K.E."/>
            <person name="Ho I."/>
            <person name="Hotta K."/>
            <person name="Huang W."/>
            <person name="Kawashima T."/>
            <person name="Lemaire P."/>
            <person name="Martinez D."/>
            <person name="Meinertzhagen I.A."/>
            <person name="Necula S."/>
            <person name="Nonaka M."/>
            <person name="Putnam N."/>
            <person name="Rash S."/>
            <person name="Saiga H."/>
            <person name="Satake M."/>
            <person name="Terry A."/>
            <person name="Yamada L."/>
            <person name="Wang H.G."/>
            <person name="Awazu S."/>
            <person name="Azumi K."/>
            <person name="Boore J."/>
            <person name="Branno M."/>
            <person name="Chin-Bow S."/>
            <person name="DeSantis R."/>
            <person name="Doyle S."/>
            <person name="Francino P."/>
            <person name="Keys D.N."/>
            <person name="Haga S."/>
            <person name="Hayashi H."/>
            <person name="Hino K."/>
            <person name="Imai K.S."/>
            <person name="Inaba K."/>
            <person name="Kano S."/>
            <person name="Kobayashi K."/>
            <person name="Kobayashi M."/>
            <person name="Lee B.I."/>
            <person name="Makabe K.W."/>
            <person name="Manohar C."/>
            <person name="Matassi G."/>
            <person name="Medina M."/>
            <person name="Mochizuki Y."/>
            <person name="Mount S."/>
            <person name="Morishita T."/>
            <person name="Miura S."/>
            <person name="Nakayama A."/>
            <person name="Nishizaka S."/>
            <person name="Nomoto H."/>
            <person name="Ohta F."/>
            <person name="Oishi K."/>
            <person name="Rigoutsos I."/>
            <person name="Sano M."/>
            <person name="Sasaki A."/>
            <person name="Sasakura Y."/>
            <person name="Shoguchi E."/>
            <person name="Shin-i T."/>
            <person name="Spagnuolo A."/>
            <person name="Stainier D."/>
            <person name="Suzuki M.M."/>
            <person name="Tassy O."/>
            <person name="Takatori N."/>
            <person name="Tokuoka M."/>
            <person name="Yagi K."/>
            <person name="Yoshizaki F."/>
            <person name="Wada S."/>
            <person name="Zhang C."/>
            <person name="Hyatt P.D."/>
            <person name="Larimer F."/>
            <person name="Detter C."/>
            <person name="Doggett N."/>
            <person name="Glavina T."/>
            <person name="Hawkins T."/>
            <person name="Richardson P."/>
            <person name="Lucas S."/>
            <person name="Kohara Y."/>
            <person name="Levine M."/>
            <person name="Satoh N."/>
            <person name="Rokhsar D.S."/>
        </authorList>
    </citation>
    <scope>NUCLEOTIDE SEQUENCE [LARGE SCALE GENOMIC DNA]</scope>
</reference>
<evidence type="ECO:0000313" key="2">
    <source>
        <dbReference type="Ensembl" id="ENSCINP00000032166.1"/>
    </source>
</evidence>
<reference evidence="2" key="4">
    <citation type="submission" date="2025-09" db="UniProtKB">
        <authorList>
            <consortium name="Ensembl"/>
        </authorList>
    </citation>
    <scope>IDENTIFICATION</scope>
</reference>
<reference evidence="2" key="3">
    <citation type="submission" date="2025-08" db="UniProtKB">
        <authorList>
            <consortium name="Ensembl"/>
        </authorList>
    </citation>
    <scope>IDENTIFICATION</scope>
</reference>
<dbReference type="InParanoid" id="H2XR82"/>